<dbReference type="Proteomes" id="UP000275267">
    <property type="component" value="Unassembled WGS sequence"/>
</dbReference>
<gene>
    <name evidence="1" type="ORF">C2845_PM10G04970</name>
</gene>
<name>A0A3L6PBE3_PANMI</name>
<evidence type="ECO:0000313" key="1">
    <source>
        <dbReference type="EMBL" id="RLM54852.1"/>
    </source>
</evidence>
<dbReference type="AlphaFoldDB" id="A0A3L6PBE3"/>
<protein>
    <submittedName>
        <fullName evidence="1">Cyclic nucleotide-gated ion channel 17</fullName>
    </submittedName>
</protein>
<evidence type="ECO:0000313" key="2">
    <source>
        <dbReference type="Proteomes" id="UP000275267"/>
    </source>
</evidence>
<reference evidence="2" key="1">
    <citation type="journal article" date="2019" name="Nat. Commun.">
        <title>The genome of broomcorn millet.</title>
        <authorList>
            <person name="Zou C."/>
            <person name="Miki D."/>
            <person name="Li D."/>
            <person name="Tang Q."/>
            <person name="Xiao L."/>
            <person name="Rajput S."/>
            <person name="Deng P."/>
            <person name="Jia W."/>
            <person name="Huang R."/>
            <person name="Zhang M."/>
            <person name="Sun Y."/>
            <person name="Hu J."/>
            <person name="Fu X."/>
            <person name="Schnable P.S."/>
            <person name="Li F."/>
            <person name="Zhang H."/>
            <person name="Feng B."/>
            <person name="Zhu X."/>
            <person name="Liu R."/>
            <person name="Schnable J.C."/>
            <person name="Zhu J.-K."/>
            <person name="Zhang H."/>
        </authorList>
    </citation>
    <scope>NUCLEOTIDE SEQUENCE [LARGE SCALE GENOMIC DNA]</scope>
</reference>
<proteinExistence type="predicted"/>
<dbReference type="STRING" id="4540.A0A3L6PBE3"/>
<comment type="caution">
    <text evidence="1">The sequence shown here is derived from an EMBL/GenBank/DDBJ whole genome shotgun (WGS) entry which is preliminary data.</text>
</comment>
<dbReference type="EMBL" id="PQIB02000018">
    <property type="protein sequence ID" value="RLM54852.1"/>
    <property type="molecule type" value="Genomic_DNA"/>
</dbReference>
<sequence>MMFDSRKVDDEMALTTRRTVRFRDERAKPTIPIHQKQQGLAASRRGVSIIKELPKFRKPSEPDFSAEHDE</sequence>
<organism evidence="1 2">
    <name type="scientific">Panicum miliaceum</name>
    <name type="common">Proso millet</name>
    <name type="synonym">Broomcorn millet</name>
    <dbReference type="NCBI Taxonomy" id="4540"/>
    <lineage>
        <taxon>Eukaryota</taxon>
        <taxon>Viridiplantae</taxon>
        <taxon>Streptophyta</taxon>
        <taxon>Embryophyta</taxon>
        <taxon>Tracheophyta</taxon>
        <taxon>Spermatophyta</taxon>
        <taxon>Magnoliopsida</taxon>
        <taxon>Liliopsida</taxon>
        <taxon>Poales</taxon>
        <taxon>Poaceae</taxon>
        <taxon>PACMAD clade</taxon>
        <taxon>Panicoideae</taxon>
        <taxon>Panicodae</taxon>
        <taxon>Paniceae</taxon>
        <taxon>Panicinae</taxon>
        <taxon>Panicum</taxon>
        <taxon>Panicum sect. Panicum</taxon>
    </lineage>
</organism>
<keyword evidence="2" id="KW-1185">Reference proteome</keyword>
<accession>A0A3L6PBE3</accession>